<dbReference type="InterPro" id="IPR004117">
    <property type="entry name" value="7tm6_olfct_rcpt"/>
</dbReference>
<evidence type="ECO:0000256" key="1">
    <source>
        <dbReference type="ARBA" id="ARBA00004651"/>
    </source>
</evidence>
<keyword evidence="3" id="KW-0716">Sensory transduction</keyword>
<dbReference type="GO" id="GO:0005549">
    <property type="term" value="F:odorant binding"/>
    <property type="evidence" value="ECO:0007669"/>
    <property type="project" value="InterPro"/>
</dbReference>
<evidence type="ECO:0000256" key="7">
    <source>
        <dbReference type="ARBA" id="ARBA00023136"/>
    </source>
</evidence>
<keyword evidence="12" id="KW-1185">Reference proteome</keyword>
<accession>A0A482V2E8</accession>
<dbReference type="GO" id="GO:0007165">
    <property type="term" value="P:signal transduction"/>
    <property type="evidence" value="ECO:0007669"/>
    <property type="project" value="UniProtKB-KW"/>
</dbReference>
<keyword evidence="9" id="KW-0807">Transducer</keyword>
<evidence type="ECO:0000256" key="8">
    <source>
        <dbReference type="ARBA" id="ARBA00023170"/>
    </source>
</evidence>
<dbReference type="GO" id="GO:0004984">
    <property type="term" value="F:olfactory receptor activity"/>
    <property type="evidence" value="ECO:0007669"/>
    <property type="project" value="InterPro"/>
</dbReference>
<evidence type="ECO:0000256" key="6">
    <source>
        <dbReference type="ARBA" id="ARBA00022989"/>
    </source>
</evidence>
<keyword evidence="4 10" id="KW-0812">Transmembrane</keyword>
<evidence type="ECO:0000256" key="3">
    <source>
        <dbReference type="ARBA" id="ARBA00022606"/>
    </source>
</evidence>
<organism evidence="11 12">
    <name type="scientific">Asbolus verrucosus</name>
    <name type="common">Desert ironclad beetle</name>
    <dbReference type="NCBI Taxonomy" id="1661398"/>
    <lineage>
        <taxon>Eukaryota</taxon>
        <taxon>Metazoa</taxon>
        <taxon>Ecdysozoa</taxon>
        <taxon>Arthropoda</taxon>
        <taxon>Hexapoda</taxon>
        <taxon>Insecta</taxon>
        <taxon>Pterygota</taxon>
        <taxon>Neoptera</taxon>
        <taxon>Endopterygota</taxon>
        <taxon>Coleoptera</taxon>
        <taxon>Polyphaga</taxon>
        <taxon>Cucujiformia</taxon>
        <taxon>Tenebrionidae</taxon>
        <taxon>Pimeliinae</taxon>
        <taxon>Asbolus</taxon>
    </lineage>
</organism>
<evidence type="ECO:0000256" key="2">
    <source>
        <dbReference type="ARBA" id="ARBA00022475"/>
    </source>
</evidence>
<keyword evidence="8" id="KW-0675">Receptor</keyword>
<sequence length="238" mass="27130">MKNNIISQSFSINLSVMRFLGSLNIIYILSAKNLDILQLNFSAAYLTEVACFTAKLLPFIRNGQHIKMCINYFANPCFIPHGDKQKNIIDECSKICRRNTMVYLIVVTCAAITWIVKPFFFKGTGLPLDIWLPYDATAGPKYWITFVFIAVASTYDAFSGTLIDPLIGGLACQAAGQLRVLKYNLEHLNEIAKMEIRKKGTTLFEEKSVKFENMYARIRECIEHHNAILMLVCQFYKI</sequence>
<evidence type="ECO:0000256" key="5">
    <source>
        <dbReference type="ARBA" id="ARBA00022725"/>
    </source>
</evidence>
<evidence type="ECO:0000313" key="12">
    <source>
        <dbReference type="Proteomes" id="UP000292052"/>
    </source>
</evidence>
<comment type="subcellular location">
    <subcellularLocation>
        <location evidence="1">Cell membrane</location>
        <topology evidence="1">Multi-pass membrane protein</topology>
    </subcellularLocation>
</comment>
<name>A0A482V2E8_ASBVE</name>
<keyword evidence="7 10" id="KW-0472">Membrane</keyword>
<dbReference type="Proteomes" id="UP000292052">
    <property type="component" value="Unassembled WGS sequence"/>
</dbReference>
<feature type="transmembrane region" description="Helical" evidence="10">
    <location>
        <begin position="101"/>
        <end position="121"/>
    </location>
</feature>
<evidence type="ECO:0000256" key="4">
    <source>
        <dbReference type="ARBA" id="ARBA00022692"/>
    </source>
</evidence>
<protein>
    <submittedName>
        <fullName evidence="11">7tm 6 domain containing protein</fullName>
    </submittedName>
</protein>
<proteinExistence type="predicted"/>
<dbReference type="PANTHER" id="PTHR21137">
    <property type="entry name" value="ODORANT RECEPTOR"/>
    <property type="match status" value="1"/>
</dbReference>
<keyword evidence="5" id="KW-0552">Olfaction</keyword>
<evidence type="ECO:0000256" key="10">
    <source>
        <dbReference type="SAM" id="Phobius"/>
    </source>
</evidence>
<dbReference type="OrthoDB" id="7373810at2759"/>
<keyword evidence="6 10" id="KW-1133">Transmembrane helix</keyword>
<keyword evidence="2" id="KW-1003">Cell membrane</keyword>
<feature type="transmembrane region" description="Helical" evidence="10">
    <location>
        <begin position="141"/>
        <end position="158"/>
    </location>
</feature>
<dbReference type="AlphaFoldDB" id="A0A482V2E8"/>
<dbReference type="Pfam" id="PF02949">
    <property type="entry name" value="7tm_6"/>
    <property type="match status" value="1"/>
</dbReference>
<evidence type="ECO:0000313" key="11">
    <source>
        <dbReference type="EMBL" id="RZB38748.1"/>
    </source>
</evidence>
<feature type="transmembrane region" description="Helical" evidence="10">
    <location>
        <begin position="12"/>
        <end position="30"/>
    </location>
</feature>
<comment type="caution">
    <text evidence="11">The sequence shown here is derived from an EMBL/GenBank/DDBJ whole genome shotgun (WGS) entry which is preliminary data.</text>
</comment>
<gene>
    <name evidence="11" type="ORF">BDFB_013319</name>
</gene>
<dbReference type="PANTHER" id="PTHR21137:SF35">
    <property type="entry name" value="ODORANT RECEPTOR 19A-RELATED"/>
    <property type="match status" value="1"/>
</dbReference>
<dbReference type="GO" id="GO:0005886">
    <property type="term" value="C:plasma membrane"/>
    <property type="evidence" value="ECO:0007669"/>
    <property type="project" value="UniProtKB-SubCell"/>
</dbReference>
<dbReference type="EMBL" id="QDEB01134083">
    <property type="protein sequence ID" value="RZB38748.1"/>
    <property type="molecule type" value="Genomic_DNA"/>
</dbReference>
<reference evidence="11 12" key="1">
    <citation type="submission" date="2017-03" db="EMBL/GenBank/DDBJ databases">
        <title>Genome of the blue death feigning beetle - Asbolus verrucosus.</title>
        <authorList>
            <person name="Rider S.D."/>
        </authorList>
    </citation>
    <scope>NUCLEOTIDE SEQUENCE [LARGE SCALE GENOMIC DNA]</scope>
    <source>
        <strain evidence="11">Butters</strain>
        <tissue evidence="11">Head and leg muscle</tissue>
    </source>
</reference>
<feature type="transmembrane region" description="Helical" evidence="10">
    <location>
        <begin position="36"/>
        <end position="57"/>
    </location>
</feature>
<evidence type="ECO:0000256" key="9">
    <source>
        <dbReference type="ARBA" id="ARBA00023224"/>
    </source>
</evidence>